<organism evidence="1 2">
    <name type="scientific">Paracoccidioides lutzii (strain ATCC MYA-826 / Pb01)</name>
    <name type="common">Paracoccidioides brasiliensis</name>
    <dbReference type="NCBI Taxonomy" id="502779"/>
    <lineage>
        <taxon>Eukaryota</taxon>
        <taxon>Fungi</taxon>
        <taxon>Dikarya</taxon>
        <taxon>Ascomycota</taxon>
        <taxon>Pezizomycotina</taxon>
        <taxon>Eurotiomycetes</taxon>
        <taxon>Eurotiomycetidae</taxon>
        <taxon>Onygenales</taxon>
        <taxon>Ajellomycetaceae</taxon>
        <taxon>Paracoccidioides</taxon>
    </lineage>
</organism>
<dbReference type="AlphaFoldDB" id="A0A0A2V250"/>
<dbReference type="RefSeq" id="XP_015703086.1">
    <property type="nucleotide sequence ID" value="XM_015847297.1"/>
</dbReference>
<proteinExistence type="predicted"/>
<gene>
    <name evidence="1" type="ORF">PAAG_11699</name>
</gene>
<name>A0A0A2V250_PARBA</name>
<dbReference type="HOGENOM" id="CLU_2483963_0_0_1"/>
<evidence type="ECO:0000313" key="2">
    <source>
        <dbReference type="Proteomes" id="UP000002059"/>
    </source>
</evidence>
<dbReference type="VEuPathDB" id="FungiDB:PAAG_11699"/>
<evidence type="ECO:0000313" key="1">
    <source>
        <dbReference type="EMBL" id="KGQ01573.1"/>
    </source>
</evidence>
<protein>
    <submittedName>
        <fullName evidence="1">Uncharacterized protein</fullName>
    </submittedName>
</protein>
<dbReference type="GeneID" id="26970607"/>
<dbReference type="EMBL" id="KN293999">
    <property type="protein sequence ID" value="KGQ01573.1"/>
    <property type="molecule type" value="Genomic_DNA"/>
</dbReference>
<sequence length="87" mass="10240">MERKQNRPWSSKKWTGPKEFVGVLCWVTYQQFDEVCVRGESSQRQAMATDGQIYQDFSQNVEYSNNQGFLEGFPPSPWRETVESHME</sequence>
<keyword evidence="2" id="KW-1185">Reference proteome</keyword>
<reference evidence="1 2" key="1">
    <citation type="journal article" date="2011" name="PLoS Genet.">
        <title>Comparative genomic analysis of human fungal pathogens causing paracoccidioidomycosis.</title>
        <authorList>
            <person name="Desjardins C.A."/>
            <person name="Champion M.D."/>
            <person name="Holder J.W."/>
            <person name="Muszewska A."/>
            <person name="Goldberg J."/>
            <person name="Bailao A.M."/>
            <person name="Brigido M.M."/>
            <person name="Ferreira M.E."/>
            <person name="Garcia A.M."/>
            <person name="Grynberg M."/>
            <person name="Gujja S."/>
            <person name="Heiman D.I."/>
            <person name="Henn M.R."/>
            <person name="Kodira C.D."/>
            <person name="Leon-Narvaez H."/>
            <person name="Longo L.V."/>
            <person name="Ma L.J."/>
            <person name="Malavazi I."/>
            <person name="Matsuo A.L."/>
            <person name="Morais F.V."/>
            <person name="Pereira M."/>
            <person name="Rodriguez-Brito S."/>
            <person name="Sakthikumar S."/>
            <person name="Salem-Izacc S.M."/>
            <person name="Sykes S.M."/>
            <person name="Teixeira M.M."/>
            <person name="Vallejo M.C."/>
            <person name="Walter M.E."/>
            <person name="Yandava C."/>
            <person name="Young S."/>
            <person name="Zeng Q."/>
            <person name="Zucker J."/>
            <person name="Felipe M.S."/>
            <person name="Goldman G.H."/>
            <person name="Haas B.J."/>
            <person name="McEwen J.G."/>
            <person name="Nino-Vega G."/>
            <person name="Puccia R."/>
            <person name="San-Blas G."/>
            <person name="Soares C.M."/>
            <person name="Birren B.W."/>
            <person name="Cuomo C.A."/>
        </authorList>
    </citation>
    <scope>NUCLEOTIDE SEQUENCE [LARGE SCALE GENOMIC DNA]</scope>
    <source>
        <strain evidence="2">ATCC MYA-826 / Pb01</strain>
    </source>
</reference>
<accession>A0A0A2V250</accession>
<dbReference type="KEGG" id="pbl:PAAG_11699"/>
<dbReference type="Proteomes" id="UP000002059">
    <property type="component" value="Partially assembled WGS sequence"/>
</dbReference>